<comment type="caution">
    <text evidence="3">The sequence shown here is derived from an EMBL/GenBank/DDBJ whole genome shotgun (WGS) entry which is preliminary data.</text>
</comment>
<dbReference type="EMBL" id="RCMK01000110">
    <property type="protein sequence ID" value="KAG2948460.1"/>
    <property type="molecule type" value="Genomic_DNA"/>
</dbReference>
<accession>A0A329RN67</accession>
<gene>
    <name evidence="3" type="ORF">PC110_g17416</name>
    <name evidence="2" type="ORF">PC117_g6007</name>
</gene>
<protein>
    <submittedName>
        <fullName evidence="3">Uncharacterized protein</fullName>
    </submittedName>
</protein>
<reference evidence="2" key="2">
    <citation type="submission" date="2018-10" db="EMBL/GenBank/DDBJ databases">
        <title>Effector identification in a new, highly contiguous assembly of the strawberry crown rot pathogen Phytophthora cactorum.</title>
        <authorList>
            <person name="Armitage A.D."/>
            <person name="Nellist C.F."/>
            <person name="Bates H."/>
            <person name="Vickerstaff R.J."/>
            <person name="Harrison R.J."/>
        </authorList>
    </citation>
    <scope>NUCLEOTIDE SEQUENCE</scope>
    <source>
        <strain evidence="2">4040</strain>
    </source>
</reference>
<dbReference type="Proteomes" id="UP000736787">
    <property type="component" value="Unassembled WGS sequence"/>
</dbReference>
<evidence type="ECO:0000313" key="2">
    <source>
        <dbReference type="EMBL" id="KAG2948460.1"/>
    </source>
</evidence>
<evidence type="ECO:0000313" key="3">
    <source>
        <dbReference type="EMBL" id="RAW26177.1"/>
    </source>
</evidence>
<name>A0A329RN67_9STRA</name>
<dbReference type="AlphaFoldDB" id="A0A329RN67"/>
<dbReference type="EMBL" id="MJFZ01000675">
    <property type="protein sequence ID" value="RAW26177.1"/>
    <property type="molecule type" value="Genomic_DNA"/>
</dbReference>
<dbReference type="Proteomes" id="UP000251314">
    <property type="component" value="Unassembled WGS sequence"/>
</dbReference>
<reference evidence="3 4" key="1">
    <citation type="submission" date="2018-01" db="EMBL/GenBank/DDBJ databases">
        <title>Draft genome of the strawberry crown rot pathogen Phytophthora cactorum.</title>
        <authorList>
            <person name="Armitage A.D."/>
            <person name="Lysoe E."/>
            <person name="Nellist C.F."/>
            <person name="Harrison R.J."/>
            <person name="Brurberg M.B."/>
        </authorList>
    </citation>
    <scope>NUCLEOTIDE SEQUENCE [LARGE SCALE GENOMIC DNA]</scope>
    <source>
        <strain evidence="3 4">10300</strain>
    </source>
</reference>
<keyword evidence="4" id="KW-1185">Reference proteome</keyword>
<dbReference type="OrthoDB" id="143919at2759"/>
<proteinExistence type="predicted"/>
<organism evidence="3 4">
    <name type="scientific">Phytophthora cactorum</name>
    <dbReference type="NCBI Taxonomy" id="29920"/>
    <lineage>
        <taxon>Eukaryota</taxon>
        <taxon>Sar</taxon>
        <taxon>Stramenopiles</taxon>
        <taxon>Oomycota</taxon>
        <taxon>Peronosporomycetes</taxon>
        <taxon>Peronosporales</taxon>
        <taxon>Peronosporaceae</taxon>
        <taxon>Phytophthora</taxon>
    </lineage>
</organism>
<dbReference type="VEuPathDB" id="FungiDB:PC110_g17416"/>
<sequence>MGKEFPANQRNCSFQNLLIPKYVASGKVREVFDISPETLRGWAVKGVVNARAIRNVSGRQTWLYDLESIGRRLEPGVDESALPGGAAKHRSAVVGGGRTQAQETHDEQEAEEGPASSCSSP</sequence>
<evidence type="ECO:0000256" key="1">
    <source>
        <dbReference type="SAM" id="MobiDB-lite"/>
    </source>
</evidence>
<evidence type="ECO:0000313" key="4">
    <source>
        <dbReference type="Proteomes" id="UP000251314"/>
    </source>
</evidence>
<feature type="region of interest" description="Disordered" evidence="1">
    <location>
        <begin position="76"/>
        <end position="121"/>
    </location>
</feature>